<keyword evidence="7" id="KW-0539">Nucleus</keyword>
<dbReference type="InterPro" id="IPR007219">
    <property type="entry name" value="XnlR_reg_dom"/>
</dbReference>
<proteinExistence type="predicted"/>
<dbReference type="GO" id="GO:0000981">
    <property type="term" value="F:DNA-binding transcription factor activity, RNA polymerase II-specific"/>
    <property type="evidence" value="ECO:0007669"/>
    <property type="project" value="TreeGrafter"/>
</dbReference>
<dbReference type="Proteomes" id="UP000813385">
    <property type="component" value="Unassembled WGS sequence"/>
</dbReference>
<evidence type="ECO:0000256" key="1">
    <source>
        <dbReference type="ARBA" id="ARBA00004123"/>
    </source>
</evidence>
<dbReference type="GO" id="GO:0008270">
    <property type="term" value="F:zinc ion binding"/>
    <property type="evidence" value="ECO:0007669"/>
    <property type="project" value="InterPro"/>
</dbReference>
<dbReference type="GO" id="GO:0043565">
    <property type="term" value="F:sequence-specific DNA binding"/>
    <property type="evidence" value="ECO:0007669"/>
    <property type="project" value="TreeGrafter"/>
</dbReference>
<comment type="caution">
    <text evidence="9">The sequence shown here is derived from an EMBL/GenBank/DDBJ whole genome shotgun (WGS) entry which is preliminary data.</text>
</comment>
<keyword evidence="3" id="KW-0862">Zinc</keyword>
<dbReference type="PANTHER" id="PTHR47782">
    <property type="entry name" value="ZN(II)2CYS6 TRANSCRIPTION FACTOR (EUROFUNG)-RELATED"/>
    <property type="match status" value="1"/>
</dbReference>
<dbReference type="InterPro" id="IPR052202">
    <property type="entry name" value="Yeast_MetPath_Reg"/>
</dbReference>
<evidence type="ECO:0000256" key="6">
    <source>
        <dbReference type="ARBA" id="ARBA00023163"/>
    </source>
</evidence>
<evidence type="ECO:0000256" key="2">
    <source>
        <dbReference type="ARBA" id="ARBA00022723"/>
    </source>
</evidence>
<dbReference type="Pfam" id="PF04082">
    <property type="entry name" value="Fungal_trans"/>
    <property type="match status" value="1"/>
</dbReference>
<keyword evidence="5" id="KW-0238">DNA-binding</keyword>
<dbReference type="CDD" id="cd12148">
    <property type="entry name" value="fungal_TF_MHR"/>
    <property type="match status" value="1"/>
</dbReference>
<accession>A0A8K0X8N2</accession>
<evidence type="ECO:0000256" key="4">
    <source>
        <dbReference type="ARBA" id="ARBA00023015"/>
    </source>
</evidence>
<reference evidence="9" key="1">
    <citation type="journal article" date="2021" name="Nat. Commun.">
        <title>Genetic determinants of endophytism in the Arabidopsis root mycobiome.</title>
        <authorList>
            <person name="Mesny F."/>
            <person name="Miyauchi S."/>
            <person name="Thiergart T."/>
            <person name="Pickel B."/>
            <person name="Atanasova L."/>
            <person name="Karlsson M."/>
            <person name="Huettel B."/>
            <person name="Barry K.W."/>
            <person name="Haridas S."/>
            <person name="Chen C."/>
            <person name="Bauer D."/>
            <person name="Andreopoulos W."/>
            <person name="Pangilinan J."/>
            <person name="LaButti K."/>
            <person name="Riley R."/>
            <person name="Lipzen A."/>
            <person name="Clum A."/>
            <person name="Drula E."/>
            <person name="Henrissat B."/>
            <person name="Kohler A."/>
            <person name="Grigoriev I.V."/>
            <person name="Martin F.M."/>
            <person name="Hacquard S."/>
        </authorList>
    </citation>
    <scope>NUCLEOTIDE SEQUENCE</scope>
    <source>
        <strain evidence="9">MPI-CAGE-AT-0016</strain>
    </source>
</reference>
<dbReference type="PANTHER" id="PTHR47782:SF12">
    <property type="entry name" value="ZN(II)2CYS6 TRANSCRIPTION FACTOR (EUROFUNG)"/>
    <property type="match status" value="1"/>
</dbReference>
<dbReference type="EMBL" id="JAGPXD010000002">
    <property type="protein sequence ID" value="KAH7369181.1"/>
    <property type="molecule type" value="Genomic_DNA"/>
</dbReference>
<evidence type="ECO:0000256" key="3">
    <source>
        <dbReference type="ARBA" id="ARBA00022833"/>
    </source>
</evidence>
<gene>
    <name evidence="9" type="ORF">B0T11DRAFT_71435</name>
</gene>
<dbReference type="GO" id="GO:0005634">
    <property type="term" value="C:nucleus"/>
    <property type="evidence" value="ECO:0007669"/>
    <property type="project" value="UniProtKB-SubCell"/>
</dbReference>
<name>A0A8K0X8N2_9PEZI</name>
<keyword evidence="2" id="KW-0479">Metal-binding</keyword>
<evidence type="ECO:0000313" key="9">
    <source>
        <dbReference type="EMBL" id="KAH7369181.1"/>
    </source>
</evidence>
<evidence type="ECO:0000259" key="8">
    <source>
        <dbReference type="SMART" id="SM00906"/>
    </source>
</evidence>
<dbReference type="SMART" id="SM00906">
    <property type="entry name" value="Fungal_trans"/>
    <property type="match status" value="1"/>
</dbReference>
<dbReference type="GO" id="GO:0045944">
    <property type="term" value="P:positive regulation of transcription by RNA polymerase II"/>
    <property type="evidence" value="ECO:0007669"/>
    <property type="project" value="TreeGrafter"/>
</dbReference>
<keyword evidence="10" id="KW-1185">Reference proteome</keyword>
<keyword evidence="6" id="KW-0804">Transcription</keyword>
<comment type="subcellular location">
    <subcellularLocation>
        <location evidence="1">Nucleus</location>
    </subcellularLocation>
</comment>
<dbReference type="GO" id="GO:0006351">
    <property type="term" value="P:DNA-templated transcription"/>
    <property type="evidence" value="ECO:0007669"/>
    <property type="project" value="InterPro"/>
</dbReference>
<keyword evidence="4" id="KW-0805">Transcription regulation</keyword>
<dbReference type="OrthoDB" id="2399539at2759"/>
<evidence type="ECO:0000256" key="7">
    <source>
        <dbReference type="ARBA" id="ARBA00023242"/>
    </source>
</evidence>
<protein>
    <recommendedName>
        <fullName evidence="8">Xylanolytic transcriptional activator regulatory domain-containing protein</fullName>
    </recommendedName>
</protein>
<feature type="domain" description="Xylanolytic transcriptional activator regulatory" evidence="8">
    <location>
        <begin position="119"/>
        <end position="191"/>
    </location>
</feature>
<evidence type="ECO:0000313" key="10">
    <source>
        <dbReference type="Proteomes" id="UP000813385"/>
    </source>
</evidence>
<sequence>MRDAGRLTADYSFGIDHVLHPLLESTKVYATLDQQQPLESSTSQDVVDKTALFQLYMAMAIGSVRLFRSGALALHPFGFLTAALEVKPPSTSSFSNVDDVENLLLIAKFGTFYDIGCSVWELGRLCIRIAVELGIHRQAVPSLDEADAVRCSRVFWTAYLLDRSSSSTLGRPFAINDACITAELPKADETGSLVFNWLVGLGRIASEIRTTVQDRTAADDSGDTVSQLLDLHRRLVAWRSNAPITDAPTSLAEASQFFDLSYQEVRLGLLRSSVDKLHLDQFGPPRSLVRPCLQAACSIITSFDHLRRHGLVTYTRAYTHLIFVASLVVLSMVRAKVDEQVVGTYEDDGDDGAEVDVGHWLSSLDDGSFHVSSESARETIAIAGNLLAWFAENMPDMAVCQRFFEDTRKSLGPPATTTNLNQGRPVATVSDTANKTAPTADVVEDFWTEGQPDFPAAQDPSHVTFPAPAAPVYDLSDVPGYTASFAASYDFAPYHEVNTFSWPFSDMQGVEQLDASLSGYIWDTVVPWQGSPSASIESHGG</sequence>
<organism evidence="9 10">
    <name type="scientific">Plectosphaerella cucumerina</name>
    <dbReference type="NCBI Taxonomy" id="40658"/>
    <lineage>
        <taxon>Eukaryota</taxon>
        <taxon>Fungi</taxon>
        <taxon>Dikarya</taxon>
        <taxon>Ascomycota</taxon>
        <taxon>Pezizomycotina</taxon>
        <taxon>Sordariomycetes</taxon>
        <taxon>Hypocreomycetidae</taxon>
        <taxon>Glomerellales</taxon>
        <taxon>Plectosphaerellaceae</taxon>
        <taxon>Plectosphaerella</taxon>
    </lineage>
</organism>
<dbReference type="AlphaFoldDB" id="A0A8K0X8N2"/>
<evidence type="ECO:0000256" key="5">
    <source>
        <dbReference type="ARBA" id="ARBA00023125"/>
    </source>
</evidence>